<sequence length="301" mass="34425">MDLRQMDEDRDAALVFYGMQPLIYDGTRRTVSLAGWLHDMESIFRICHIEARLQVLLASRCLAGDARLWWLTLGEQAIPRGLWAYFRALIITRYGPLPDEEANMPYRDPKIYNDMYMRRYLSYVIDWHAYPNESMGHYCQRFQDSMLPYIPQDIGSPELQALHLLKEGLPPEVRQFIPAPMIGVTLENMIDVIMEAEIIAYMLQAAVPEDDYLLMPVDDAGIREPLFQGVHNITNRVAVSIPSFTSRRAKPHRLVSKIVNRLLTYSIDISISLVPLLNISVRTVTRSHGVVGAASPIQLKP</sequence>
<organism evidence="1 2">
    <name type="scientific">Ficus carica</name>
    <name type="common">Common fig</name>
    <dbReference type="NCBI Taxonomy" id="3494"/>
    <lineage>
        <taxon>Eukaryota</taxon>
        <taxon>Viridiplantae</taxon>
        <taxon>Streptophyta</taxon>
        <taxon>Embryophyta</taxon>
        <taxon>Tracheophyta</taxon>
        <taxon>Spermatophyta</taxon>
        <taxon>Magnoliopsida</taxon>
        <taxon>eudicotyledons</taxon>
        <taxon>Gunneridae</taxon>
        <taxon>Pentapetalae</taxon>
        <taxon>rosids</taxon>
        <taxon>fabids</taxon>
        <taxon>Rosales</taxon>
        <taxon>Moraceae</taxon>
        <taxon>Ficeae</taxon>
        <taxon>Ficus</taxon>
    </lineage>
</organism>
<gene>
    <name evidence="1" type="ORF">TIFTF001_029100</name>
</gene>
<dbReference type="AlphaFoldDB" id="A0AA88DQY3"/>
<accession>A0AA88DQY3</accession>
<protein>
    <recommendedName>
        <fullName evidence="3">Retrotransposon gag domain-containing protein</fullName>
    </recommendedName>
</protein>
<evidence type="ECO:0000313" key="2">
    <source>
        <dbReference type="Proteomes" id="UP001187192"/>
    </source>
</evidence>
<name>A0AA88DQY3_FICCA</name>
<proteinExistence type="predicted"/>
<dbReference type="EMBL" id="BTGU01000094">
    <property type="protein sequence ID" value="GMN60012.1"/>
    <property type="molecule type" value="Genomic_DNA"/>
</dbReference>
<reference evidence="1" key="1">
    <citation type="submission" date="2023-07" db="EMBL/GenBank/DDBJ databases">
        <title>draft genome sequence of fig (Ficus carica).</title>
        <authorList>
            <person name="Takahashi T."/>
            <person name="Nishimura K."/>
        </authorList>
    </citation>
    <scope>NUCLEOTIDE SEQUENCE</scope>
</reference>
<dbReference type="Proteomes" id="UP001187192">
    <property type="component" value="Unassembled WGS sequence"/>
</dbReference>
<evidence type="ECO:0000313" key="1">
    <source>
        <dbReference type="EMBL" id="GMN60012.1"/>
    </source>
</evidence>
<comment type="caution">
    <text evidence="1">The sequence shown here is derived from an EMBL/GenBank/DDBJ whole genome shotgun (WGS) entry which is preliminary data.</text>
</comment>
<keyword evidence="2" id="KW-1185">Reference proteome</keyword>
<evidence type="ECO:0008006" key="3">
    <source>
        <dbReference type="Google" id="ProtNLM"/>
    </source>
</evidence>